<dbReference type="Gene3D" id="3.10.180.10">
    <property type="entry name" value="2,3-Dihydroxybiphenyl 1,2-Dioxygenase, domain 1"/>
    <property type="match status" value="1"/>
</dbReference>
<dbReference type="SUPFAM" id="SSF54593">
    <property type="entry name" value="Glyoxalase/Bleomycin resistance protein/Dihydroxybiphenyl dioxygenase"/>
    <property type="match status" value="1"/>
</dbReference>
<gene>
    <name evidence="2" type="ORF">HK415_21495</name>
</gene>
<proteinExistence type="predicted"/>
<dbReference type="AlphaFoldDB" id="A0A849KA16"/>
<dbReference type="RefSeq" id="WP_171562779.1">
    <property type="nucleotide sequence ID" value="NZ_JABFCS010000001.1"/>
</dbReference>
<dbReference type="InterPro" id="IPR029068">
    <property type="entry name" value="Glyas_Bleomycin-R_OHBP_Dase"/>
</dbReference>
<reference evidence="2 3" key="2">
    <citation type="submission" date="2020-06" db="EMBL/GenBank/DDBJ databases">
        <title>Ramlibacter rhizophilus sp. nov., isolated from rhizosphere soil of national flower Mugunghwa from South Korea.</title>
        <authorList>
            <person name="Zheng-Fei Y."/>
            <person name="Huan T."/>
        </authorList>
    </citation>
    <scope>NUCLEOTIDE SEQUENCE [LARGE SCALE GENOMIC DNA]</scope>
    <source>
        <strain evidence="2 3">B156</strain>
    </source>
</reference>
<comment type="caution">
    <text evidence="2">The sequence shown here is derived from an EMBL/GenBank/DDBJ whole genome shotgun (WGS) entry which is preliminary data.</text>
</comment>
<organism evidence="2 3">
    <name type="scientific">Ramlibacter montanisoli</name>
    <dbReference type="NCBI Taxonomy" id="2732512"/>
    <lineage>
        <taxon>Bacteria</taxon>
        <taxon>Pseudomonadati</taxon>
        <taxon>Pseudomonadota</taxon>
        <taxon>Betaproteobacteria</taxon>
        <taxon>Burkholderiales</taxon>
        <taxon>Comamonadaceae</taxon>
        <taxon>Ramlibacter</taxon>
    </lineage>
</organism>
<keyword evidence="3" id="KW-1185">Reference proteome</keyword>
<dbReference type="Pfam" id="PF13468">
    <property type="entry name" value="Glyoxalase_3"/>
    <property type="match status" value="1"/>
</dbReference>
<feature type="domain" description="Glyoxalase-like" evidence="1">
    <location>
        <begin position="5"/>
        <end position="190"/>
    </location>
</feature>
<dbReference type="Proteomes" id="UP000552954">
    <property type="component" value="Unassembled WGS sequence"/>
</dbReference>
<dbReference type="EMBL" id="JABFCS010000001">
    <property type="protein sequence ID" value="NNU45182.1"/>
    <property type="molecule type" value="Genomic_DNA"/>
</dbReference>
<accession>A0A849KA16</accession>
<evidence type="ECO:0000259" key="1">
    <source>
        <dbReference type="Pfam" id="PF13468"/>
    </source>
</evidence>
<evidence type="ECO:0000313" key="3">
    <source>
        <dbReference type="Proteomes" id="UP000552954"/>
    </source>
</evidence>
<reference evidence="2 3" key="1">
    <citation type="submission" date="2020-05" db="EMBL/GenBank/DDBJ databases">
        <authorList>
            <person name="Khan S.A."/>
            <person name="Jeon C.O."/>
            <person name="Chun B.H."/>
        </authorList>
    </citation>
    <scope>NUCLEOTIDE SEQUENCE [LARGE SCALE GENOMIC DNA]</scope>
    <source>
        <strain evidence="2 3">B156</strain>
    </source>
</reference>
<name>A0A849KA16_9BURK</name>
<evidence type="ECO:0000313" key="2">
    <source>
        <dbReference type="EMBL" id="NNU45182.1"/>
    </source>
</evidence>
<protein>
    <submittedName>
        <fullName evidence="2">VOC family protein</fullName>
    </submittedName>
</protein>
<sequence length="225" mass="24108">MAARIDHLIVGAASLEEGVAWCEATLGVVPGPGGEHPLMGTHNRLLRVATVDHPRAYFEILAVQPGRTPQRARRWFDLDDEHVRDTLARSGPRLLHFVASVPDVRQAIAALGKLGMDRGEAVAASRMTPRGLLEWQITVREDGQRLFGGVLPTLIEWGTTHPASAMPESGVTLQSLTCVHPEAAGLRQAFDAIDLQAVAVQEGSANLCAVLATPRGRVKLESGGL</sequence>
<dbReference type="InterPro" id="IPR025870">
    <property type="entry name" value="Glyoxalase-like_dom"/>
</dbReference>